<dbReference type="SUPFAM" id="SSF54106">
    <property type="entry name" value="LysM domain"/>
    <property type="match status" value="2"/>
</dbReference>
<reference evidence="3 4" key="1">
    <citation type="journal article" date="2018" name="Cell">
        <title>The Chara Genome: Secondary Complexity and Implications for Plant Terrestrialization.</title>
        <authorList>
            <person name="Nishiyama T."/>
            <person name="Sakayama H."/>
            <person name="Vries J.D."/>
            <person name="Buschmann H."/>
            <person name="Saint-Marcoux D."/>
            <person name="Ullrich K.K."/>
            <person name="Haas F.B."/>
            <person name="Vanderstraeten L."/>
            <person name="Becker D."/>
            <person name="Lang D."/>
            <person name="Vosolsobe S."/>
            <person name="Rombauts S."/>
            <person name="Wilhelmsson P.K.I."/>
            <person name="Janitza P."/>
            <person name="Kern R."/>
            <person name="Heyl A."/>
            <person name="Rumpler F."/>
            <person name="Villalobos L.I.A.C."/>
            <person name="Clay J.M."/>
            <person name="Skokan R."/>
            <person name="Toyoda A."/>
            <person name="Suzuki Y."/>
            <person name="Kagoshima H."/>
            <person name="Schijlen E."/>
            <person name="Tajeshwar N."/>
            <person name="Catarino B."/>
            <person name="Hetherington A.J."/>
            <person name="Saltykova A."/>
            <person name="Bonnot C."/>
            <person name="Breuninger H."/>
            <person name="Symeonidi A."/>
            <person name="Radhakrishnan G.V."/>
            <person name="Van Nieuwerburgh F."/>
            <person name="Deforce D."/>
            <person name="Chang C."/>
            <person name="Karol K.G."/>
            <person name="Hedrich R."/>
            <person name="Ulvskov P."/>
            <person name="Glockner G."/>
            <person name="Delwiche C.F."/>
            <person name="Petrasek J."/>
            <person name="Van de Peer Y."/>
            <person name="Friml J."/>
            <person name="Beilby M."/>
            <person name="Dolan L."/>
            <person name="Kohara Y."/>
            <person name="Sugano S."/>
            <person name="Fujiyama A."/>
            <person name="Delaux P.-M."/>
            <person name="Quint M."/>
            <person name="TheiBen G."/>
            <person name="Hagemann M."/>
            <person name="Harholt J."/>
            <person name="Dunand C."/>
            <person name="Zachgo S."/>
            <person name="Langdale J."/>
            <person name="Maumus F."/>
            <person name="Straeten D.V.D."/>
            <person name="Gould S.B."/>
            <person name="Rensing S.A."/>
        </authorList>
    </citation>
    <scope>NUCLEOTIDE SEQUENCE [LARGE SCALE GENOMIC DNA]</scope>
    <source>
        <strain evidence="3 4">S276</strain>
    </source>
</reference>
<organism evidence="3 4">
    <name type="scientific">Chara braunii</name>
    <name type="common">Braun's stonewort</name>
    <dbReference type="NCBI Taxonomy" id="69332"/>
    <lineage>
        <taxon>Eukaryota</taxon>
        <taxon>Viridiplantae</taxon>
        <taxon>Streptophyta</taxon>
        <taxon>Charophyceae</taxon>
        <taxon>Charales</taxon>
        <taxon>Characeae</taxon>
        <taxon>Chara</taxon>
    </lineage>
</organism>
<evidence type="ECO:0000313" key="4">
    <source>
        <dbReference type="Proteomes" id="UP000265515"/>
    </source>
</evidence>
<dbReference type="PANTHER" id="PTHR33734:SF22">
    <property type="entry name" value="MEMBRANE-BOUND LYTIC MUREIN TRANSGLYCOSYLASE D"/>
    <property type="match status" value="1"/>
</dbReference>
<dbReference type="PANTHER" id="PTHR33734">
    <property type="entry name" value="LYSM DOMAIN-CONTAINING GPI-ANCHORED PROTEIN 2"/>
    <property type="match status" value="1"/>
</dbReference>
<dbReference type="PROSITE" id="PS51782">
    <property type="entry name" value="LYSM"/>
    <property type="match status" value="2"/>
</dbReference>
<dbReference type="InterPro" id="IPR036779">
    <property type="entry name" value="LysM_dom_sf"/>
</dbReference>
<dbReference type="InterPro" id="IPR018392">
    <property type="entry name" value="LysM"/>
</dbReference>
<dbReference type="Gramene" id="GBG65517">
    <property type="protein sequence ID" value="GBG65517"/>
    <property type="gene ID" value="CBR_g51112"/>
</dbReference>
<name>A0A388K642_CHABU</name>
<feature type="domain" description="LysM" evidence="2">
    <location>
        <begin position="31"/>
        <end position="74"/>
    </location>
</feature>
<evidence type="ECO:0000259" key="2">
    <source>
        <dbReference type="PROSITE" id="PS51782"/>
    </source>
</evidence>
<gene>
    <name evidence="3" type="ORF">CBR_g51112</name>
</gene>
<dbReference type="EMBL" id="BFEA01000062">
    <property type="protein sequence ID" value="GBG65517.1"/>
    <property type="molecule type" value="Genomic_DNA"/>
</dbReference>
<evidence type="ECO:0000256" key="1">
    <source>
        <dbReference type="SAM" id="MobiDB-lite"/>
    </source>
</evidence>
<sequence length="314" mass="34623">MTGLSSYAPPSDTNYLSSSIISRPTPSYPPDSVLIEEGDTLWDFYERFGVNCKDLQDANNLKDDLILAGDALRIPKVTYRPKAHVDENFPANSSFPLSSSLAPLSSSSSFSSSSSSREHGTKKKKTTKAILIQKGDTAWGISERFGLSLADLKEVNDCIPEVLFPGDVLQVPADAVERPKALIDLKGAKADLKRLAKAGLFPLFFPFPPPRDVEEYRQSHRIFLDALRLVETSNIMPAPKGDDGLSIGPLQIRRKVRSAMKRCGYRLKGMPEFSYTPSENRVYPIFEKHFAFPIPFFESREDSGGDSGAGTAIL</sequence>
<proteinExistence type="predicted"/>
<protein>
    <recommendedName>
        <fullName evidence="2">LysM domain-containing protein</fullName>
    </recommendedName>
</protein>
<dbReference type="SMART" id="SM00257">
    <property type="entry name" value="LysM"/>
    <property type="match status" value="2"/>
</dbReference>
<dbReference type="CDD" id="cd00118">
    <property type="entry name" value="LysM"/>
    <property type="match status" value="2"/>
</dbReference>
<keyword evidence="4" id="KW-1185">Reference proteome</keyword>
<dbReference type="Gene3D" id="3.10.350.10">
    <property type="entry name" value="LysM domain"/>
    <property type="match status" value="2"/>
</dbReference>
<dbReference type="Pfam" id="PF01476">
    <property type="entry name" value="LysM"/>
    <property type="match status" value="2"/>
</dbReference>
<dbReference type="OrthoDB" id="2107166at2759"/>
<dbReference type="AlphaFoldDB" id="A0A388K642"/>
<accession>A0A388K642</accession>
<evidence type="ECO:0000313" key="3">
    <source>
        <dbReference type="EMBL" id="GBG65517.1"/>
    </source>
</evidence>
<feature type="domain" description="LysM" evidence="2">
    <location>
        <begin position="128"/>
        <end position="171"/>
    </location>
</feature>
<dbReference type="Proteomes" id="UP000265515">
    <property type="component" value="Unassembled WGS sequence"/>
</dbReference>
<feature type="region of interest" description="Disordered" evidence="1">
    <location>
        <begin position="107"/>
        <end position="127"/>
    </location>
</feature>
<comment type="caution">
    <text evidence="3">The sequence shown here is derived from an EMBL/GenBank/DDBJ whole genome shotgun (WGS) entry which is preliminary data.</text>
</comment>